<proteinExistence type="predicted"/>
<reference evidence="2" key="1">
    <citation type="submission" date="2024-06" db="UniProtKB">
        <authorList>
            <consortium name="RefSeq"/>
        </authorList>
    </citation>
    <scope>NUCLEOTIDE SEQUENCE [LARGE SCALE GENOMIC DNA]</scope>
    <source>
        <strain evidence="2">MV2-25</strain>
    </source>
</reference>
<name>A0A6I8VE38_DROPS</name>
<protein>
    <submittedName>
        <fullName evidence="3">Uncharacterized protein</fullName>
    </submittedName>
</protein>
<accession>A0A6I8VE38</accession>
<dbReference type="AlphaFoldDB" id="A0A6I8VE38"/>
<dbReference type="KEGG" id="dpo:26533612"/>
<evidence type="ECO:0000313" key="2">
    <source>
        <dbReference type="Proteomes" id="UP000001819"/>
    </source>
</evidence>
<evidence type="ECO:0000256" key="1">
    <source>
        <dbReference type="SAM" id="MobiDB-lite"/>
    </source>
</evidence>
<gene>
    <name evidence="3" type="primary">LOC26533612</name>
</gene>
<organism evidence="2 3">
    <name type="scientific">Drosophila pseudoobscura pseudoobscura</name>
    <name type="common">Fruit fly</name>
    <dbReference type="NCBI Taxonomy" id="46245"/>
    <lineage>
        <taxon>Eukaryota</taxon>
        <taxon>Metazoa</taxon>
        <taxon>Ecdysozoa</taxon>
        <taxon>Arthropoda</taxon>
        <taxon>Hexapoda</taxon>
        <taxon>Insecta</taxon>
        <taxon>Pterygota</taxon>
        <taxon>Neoptera</taxon>
        <taxon>Endopterygota</taxon>
        <taxon>Diptera</taxon>
        <taxon>Brachycera</taxon>
        <taxon>Muscomorpha</taxon>
        <taxon>Ephydroidea</taxon>
        <taxon>Drosophilidae</taxon>
        <taxon>Drosophila</taxon>
        <taxon>Sophophora</taxon>
    </lineage>
</organism>
<sequence>MESNSSVLAIGDETSEPSERVTGLTHNEYTFKEEFQNRLQKLLLPDSPLRATRADPEKVERFEGSVFKKNGKQYYEFGSQNSRHQHVISGPTFDPKGVALLVKNRISKEHWVNDSVIESKMQWGEVQEIVSDCLNEQENRVYYYLRYLLENRKR</sequence>
<dbReference type="InParanoid" id="A0A6I8VE38"/>
<feature type="region of interest" description="Disordered" evidence="1">
    <location>
        <begin position="1"/>
        <end position="25"/>
    </location>
</feature>
<reference evidence="3" key="2">
    <citation type="submission" date="2025-08" db="UniProtKB">
        <authorList>
            <consortium name="RefSeq"/>
        </authorList>
    </citation>
    <scope>IDENTIFICATION</scope>
    <source>
        <strain evidence="3">MV-25-SWS-2005</strain>
        <tissue evidence="3">Whole body</tissue>
    </source>
</reference>
<dbReference type="Proteomes" id="UP000001819">
    <property type="component" value="Chromosome 3"/>
</dbReference>
<keyword evidence="2" id="KW-1185">Reference proteome</keyword>
<evidence type="ECO:0000313" key="3">
    <source>
        <dbReference type="RefSeq" id="XP_015039283.2"/>
    </source>
</evidence>
<dbReference type="RefSeq" id="XP_015039283.2">
    <property type="nucleotide sequence ID" value="XM_015183797.2"/>
</dbReference>